<reference evidence="4 5" key="1">
    <citation type="journal article" date="2016" name="Mol. Biol. Evol.">
        <title>Comparative Genomics of Early-Diverging Mushroom-Forming Fungi Provides Insights into the Origins of Lignocellulose Decay Capabilities.</title>
        <authorList>
            <person name="Nagy L.G."/>
            <person name="Riley R."/>
            <person name="Tritt A."/>
            <person name="Adam C."/>
            <person name="Daum C."/>
            <person name="Floudas D."/>
            <person name="Sun H."/>
            <person name="Yadav J.S."/>
            <person name="Pangilinan J."/>
            <person name="Larsson K.H."/>
            <person name="Matsuura K."/>
            <person name="Barry K."/>
            <person name="Labutti K."/>
            <person name="Kuo R."/>
            <person name="Ohm R.A."/>
            <person name="Bhattacharya S.S."/>
            <person name="Shirouzu T."/>
            <person name="Yoshinaga Y."/>
            <person name="Martin F.M."/>
            <person name="Grigoriev I.V."/>
            <person name="Hibbett D.S."/>
        </authorList>
    </citation>
    <scope>NUCLEOTIDE SEQUENCE [LARGE SCALE GENOMIC DNA]</scope>
    <source>
        <strain evidence="4 5">93-53</strain>
    </source>
</reference>
<dbReference type="AlphaFoldDB" id="A0A165DNV9"/>
<evidence type="ECO:0000256" key="3">
    <source>
        <dbReference type="SAM" id="SignalP"/>
    </source>
</evidence>
<keyword evidence="2" id="KW-1133">Transmembrane helix</keyword>
<proteinExistence type="predicted"/>
<keyword evidence="3" id="KW-0732">Signal</keyword>
<feature type="chain" id="PRO_5007856758" description="Mid2 domain-containing protein" evidence="3">
    <location>
        <begin position="25"/>
        <end position="472"/>
    </location>
</feature>
<evidence type="ECO:0000313" key="4">
    <source>
        <dbReference type="EMBL" id="KZT05298.1"/>
    </source>
</evidence>
<protein>
    <recommendedName>
        <fullName evidence="6">Mid2 domain-containing protein</fullName>
    </recommendedName>
</protein>
<keyword evidence="2" id="KW-0812">Transmembrane</keyword>
<feature type="signal peptide" evidence="3">
    <location>
        <begin position="1"/>
        <end position="24"/>
    </location>
</feature>
<feature type="region of interest" description="Disordered" evidence="1">
    <location>
        <begin position="352"/>
        <end position="395"/>
    </location>
</feature>
<evidence type="ECO:0008006" key="6">
    <source>
        <dbReference type="Google" id="ProtNLM"/>
    </source>
</evidence>
<dbReference type="EMBL" id="KV427631">
    <property type="protein sequence ID" value="KZT05298.1"/>
    <property type="molecule type" value="Genomic_DNA"/>
</dbReference>
<evidence type="ECO:0000256" key="2">
    <source>
        <dbReference type="SAM" id="Phobius"/>
    </source>
</evidence>
<name>A0A165DNV9_9APHY</name>
<keyword evidence="5" id="KW-1185">Reference proteome</keyword>
<evidence type="ECO:0000313" key="5">
    <source>
        <dbReference type="Proteomes" id="UP000076871"/>
    </source>
</evidence>
<organism evidence="4 5">
    <name type="scientific">Laetiporus sulphureus 93-53</name>
    <dbReference type="NCBI Taxonomy" id="1314785"/>
    <lineage>
        <taxon>Eukaryota</taxon>
        <taxon>Fungi</taxon>
        <taxon>Dikarya</taxon>
        <taxon>Basidiomycota</taxon>
        <taxon>Agaricomycotina</taxon>
        <taxon>Agaricomycetes</taxon>
        <taxon>Polyporales</taxon>
        <taxon>Laetiporus</taxon>
    </lineage>
</organism>
<dbReference type="OrthoDB" id="2527908at2759"/>
<keyword evidence="2" id="KW-0472">Membrane</keyword>
<dbReference type="PROSITE" id="PS51257">
    <property type="entry name" value="PROKAR_LIPOPROTEIN"/>
    <property type="match status" value="1"/>
</dbReference>
<feature type="transmembrane region" description="Helical" evidence="2">
    <location>
        <begin position="268"/>
        <end position="290"/>
    </location>
</feature>
<sequence>MTVHGRSFVLCLLALQACVLLCCAQSLVNRTFQWSFGKNFLETALEECQNVTVVIEPLSSKSSEMGVPPYYLIAFELGGVPTTRMVGSNASELYWQVGHREGSALMITMVDSNDSTGGVSPTLHIVTAGSNSSCLPSSSPSADIARITPNLTSSLSTCEPWGLTLTNGTKPYSMILAALNSPVVTNVTLGQDDDVFTYINRAGPDGELIAAVVSADGQWGYATLTVNTVGSTDDECVGLVSTSQTQAEIAAEAAARERAAEKRHREDVVIGVVIGIGSTLILVLAGAWLHRRRQQAMARRVWDGPEMRATAWVPDSDMDPPSVRSHVKNYSTDTVTTAATNGLLLSRAPPYEEQQAENRVLEQSQTTPALVLPTSPHSWRNRKQQETSSSISDTFGAPQLPNLAFSHLSMPMLRSPRGQTYPLLEMSHSDVQPDVIIQHRDGGVVHELPPPYSAITIKFVTEDGNVTVLHFL</sequence>
<gene>
    <name evidence="4" type="ORF">LAESUDRAFT_750736</name>
</gene>
<dbReference type="GeneID" id="63828647"/>
<evidence type="ECO:0000256" key="1">
    <source>
        <dbReference type="SAM" id="MobiDB-lite"/>
    </source>
</evidence>
<dbReference type="InParanoid" id="A0A165DNV9"/>
<accession>A0A165DNV9</accession>
<dbReference type="Proteomes" id="UP000076871">
    <property type="component" value="Unassembled WGS sequence"/>
</dbReference>
<dbReference type="RefSeq" id="XP_040763038.1">
    <property type="nucleotide sequence ID" value="XM_040911619.1"/>
</dbReference>